<proteinExistence type="predicted"/>
<sequence length="90" mass="10097">MSATREQGKTQPRTASRRARLFAVRWRVMNPRAANSCGMDGLALVADFELHRAVAMVGFRHLGDRFAAFDVGSFFLQGFAYLPFTRAMVL</sequence>
<dbReference type="Proteomes" id="UP001462961">
    <property type="component" value="Unassembled WGS sequence"/>
</dbReference>
<dbReference type="Proteomes" id="UP000509548">
    <property type="component" value="Chromosome 2"/>
</dbReference>
<protein>
    <submittedName>
        <fullName evidence="2">Uncharacterized protein</fullName>
    </submittedName>
</protein>
<evidence type="ECO:0000313" key="1">
    <source>
        <dbReference type="EMBL" id="MEO1756804.1"/>
    </source>
</evidence>
<reference evidence="1 4" key="3">
    <citation type="submission" date="2024-01" db="EMBL/GenBank/DDBJ databases">
        <title>The diversity of rhizobia nodulating Mimosa spp. in eleven states of Brazil covering several biomes is determined by host plant, location, and edaphic factors.</title>
        <authorList>
            <person name="Rouws L."/>
            <person name="Barauna A."/>
            <person name="Beukes C."/>
            <person name="De Faria S.M."/>
            <person name="Gross E."/>
            <person name="Dos Reis Junior F.B."/>
            <person name="Simon M."/>
            <person name="Maluk M."/>
            <person name="Odee D.W."/>
            <person name="Kenicer G."/>
            <person name="Young J.P.W."/>
            <person name="Reis V.M."/>
            <person name="Zilli J."/>
            <person name="James E.K."/>
        </authorList>
    </citation>
    <scope>NUCLEOTIDE SEQUENCE [LARGE SCALE GENOMIC DNA]</scope>
    <source>
        <strain evidence="1 4">JHI1651</strain>
    </source>
</reference>
<accession>A0A9Q6S8D2</accession>
<dbReference type="EMBL" id="CP015959">
    <property type="protein sequence ID" value="QLB66251.1"/>
    <property type="molecule type" value="Genomic_DNA"/>
</dbReference>
<dbReference type="RefSeq" id="WP_176957028.1">
    <property type="nucleotide sequence ID" value="NZ_CP015959.1"/>
</dbReference>
<gene>
    <name evidence="2" type="ORF">A9O66_28815</name>
    <name evidence="1" type="ORF">VOI32_23050</name>
</gene>
<name>A0A9Q6S8D2_9BURK</name>
<keyword evidence="4" id="KW-1185">Reference proteome</keyword>
<reference evidence="2" key="2">
    <citation type="submission" date="2016-06" db="EMBL/GenBank/DDBJ databases">
        <authorList>
            <person name="Huang P."/>
            <person name="Jiang X."/>
            <person name="Liu X."/>
        </authorList>
    </citation>
    <scope>NUCLEOTIDE SEQUENCE</scope>
    <source>
        <strain evidence="2">852011</strain>
    </source>
</reference>
<evidence type="ECO:0000313" key="2">
    <source>
        <dbReference type="EMBL" id="QLB66251.1"/>
    </source>
</evidence>
<dbReference type="AlphaFoldDB" id="A0A9Q6S8D2"/>
<evidence type="ECO:0000313" key="3">
    <source>
        <dbReference type="Proteomes" id="UP000509548"/>
    </source>
</evidence>
<evidence type="ECO:0000313" key="4">
    <source>
        <dbReference type="Proteomes" id="UP001462961"/>
    </source>
</evidence>
<dbReference type="EMBL" id="JAYLVJ010000030">
    <property type="protein sequence ID" value="MEO1756804.1"/>
    <property type="molecule type" value="Genomic_DNA"/>
</dbReference>
<reference evidence="2 3" key="1">
    <citation type="journal article" date="2014" name="Genome Announc.">
        <title>Draft Genome Sequence of the Haloacid-Degrading Burkholderia caribensis Strain MBA4.</title>
        <authorList>
            <person name="Pan Y."/>
            <person name="Kong K.F."/>
            <person name="Tsang J.S."/>
        </authorList>
    </citation>
    <scope>NUCLEOTIDE SEQUENCE [LARGE SCALE GENOMIC DNA]</scope>
    <source>
        <strain evidence="2 3">852011</strain>
    </source>
</reference>
<organism evidence="2 3">
    <name type="scientific">Paraburkholderia caribensis</name>
    <dbReference type="NCBI Taxonomy" id="75105"/>
    <lineage>
        <taxon>Bacteria</taxon>
        <taxon>Pseudomonadati</taxon>
        <taxon>Pseudomonadota</taxon>
        <taxon>Betaproteobacteria</taxon>
        <taxon>Burkholderiales</taxon>
        <taxon>Burkholderiaceae</taxon>
        <taxon>Paraburkholderia</taxon>
    </lineage>
</organism>